<gene>
    <name evidence="2" type="ORF">QYM36_001069</name>
</gene>
<feature type="compositionally biased region" description="Basic and acidic residues" evidence="1">
    <location>
        <begin position="57"/>
        <end position="66"/>
    </location>
</feature>
<dbReference type="Proteomes" id="UP001187531">
    <property type="component" value="Unassembled WGS sequence"/>
</dbReference>
<comment type="caution">
    <text evidence="2">The sequence shown here is derived from an EMBL/GenBank/DDBJ whole genome shotgun (WGS) entry which is preliminary data.</text>
</comment>
<keyword evidence="3" id="KW-1185">Reference proteome</keyword>
<accession>A0AA88ID33</accession>
<organism evidence="2 3">
    <name type="scientific">Artemia franciscana</name>
    <name type="common">Brine shrimp</name>
    <name type="synonym">Artemia sanfranciscana</name>
    <dbReference type="NCBI Taxonomy" id="6661"/>
    <lineage>
        <taxon>Eukaryota</taxon>
        <taxon>Metazoa</taxon>
        <taxon>Ecdysozoa</taxon>
        <taxon>Arthropoda</taxon>
        <taxon>Crustacea</taxon>
        <taxon>Branchiopoda</taxon>
        <taxon>Anostraca</taxon>
        <taxon>Artemiidae</taxon>
        <taxon>Artemia</taxon>
    </lineage>
</organism>
<proteinExistence type="predicted"/>
<dbReference type="AlphaFoldDB" id="A0AA88ID33"/>
<feature type="region of interest" description="Disordered" evidence="1">
    <location>
        <begin position="42"/>
        <end position="66"/>
    </location>
</feature>
<name>A0AA88ID33_ARTSF</name>
<evidence type="ECO:0000313" key="2">
    <source>
        <dbReference type="EMBL" id="KAK2724431.1"/>
    </source>
</evidence>
<protein>
    <submittedName>
        <fullName evidence="2">Uncharacterized protein</fullName>
    </submittedName>
</protein>
<dbReference type="EMBL" id="JAVRJZ010000003">
    <property type="protein sequence ID" value="KAK2724431.1"/>
    <property type="molecule type" value="Genomic_DNA"/>
</dbReference>
<evidence type="ECO:0000313" key="3">
    <source>
        <dbReference type="Proteomes" id="UP001187531"/>
    </source>
</evidence>
<sequence>MVVEQYATSIRNEQLRVCSRELEEPAPVTVCKVAENFFLAHEDDRSEGLNGSSYQSSREEMAPKEA</sequence>
<evidence type="ECO:0000256" key="1">
    <source>
        <dbReference type="SAM" id="MobiDB-lite"/>
    </source>
</evidence>
<reference evidence="2" key="1">
    <citation type="submission" date="2023-07" db="EMBL/GenBank/DDBJ databases">
        <title>Chromosome-level genome assembly of Artemia franciscana.</title>
        <authorList>
            <person name="Jo E."/>
        </authorList>
    </citation>
    <scope>NUCLEOTIDE SEQUENCE</scope>
    <source>
        <tissue evidence="2">Whole body</tissue>
    </source>
</reference>